<evidence type="ECO:0000313" key="1">
    <source>
        <dbReference type="EMBL" id="MYM23122.1"/>
    </source>
</evidence>
<keyword evidence="2" id="KW-1185">Reference proteome</keyword>
<accession>A0A6L8KB71</accession>
<dbReference type="AlphaFoldDB" id="A0A6L8KB71"/>
<organism evidence="1 2">
    <name type="scientific">Duganella flavida</name>
    <dbReference type="NCBI Taxonomy" id="2692175"/>
    <lineage>
        <taxon>Bacteria</taxon>
        <taxon>Pseudomonadati</taxon>
        <taxon>Pseudomonadota</taxon>
        <taxon>Betaproteobacteria</taxon>
        <taxon>Burkholderiales</taxon>
        <taxon>Oxalobacteraceae</taxon>
        <taxon>Telluria group</taxon>
        <taxon>Duganella</taxon>
    </lineage>
</organism>
<proteinExistence type="predicted"/>
<dbReference type="RefSeq" id="WP_161006631.1">
    <property type="nucleotide sequence ID" value="NZ_WWCN01000006.1"/>
</dbReference>
<gene>
    <name evidence="1" type="ORF">GTP46_10745</name>
</gene>
<reference evidence="1 2" key="1">
    <citation type="submission" date="2019-12" db="EMBL/GenBank/DDBJ databases">
        <title>Novel species isolated from a subtropical stream in China.</title>
        <authorList>
            <person name="Lu H."/>
        </authorList>
    </citation>
    <scope>NUCLEOTIDE SEQUENCE [LARGE SCALE GENOMIC DNA]</scope>
    <source>
        <strain evidence="1 2">FT135W</strain>
    </source>
</reference>
<evidence type="ECO:0008006" key="3">
    <source>
        <dbReference type="Google" id="ProtNLM"/>
    </source>
</evidence>
<comment type="caution">
    <text evidence="1">The sequence shown here is derived from an EMBL/GenBank/DDBJ whole genome shotgun (WGS) entry which is preliminary data.</text>
</comment>
<dbReference type="EMBL" id="WWCN01000006">
    <property type="protein sequence ID" value="MYM23122.1"/>
    <property type="molecule type" value="Genomic_DNA"/>
</dbReference>
<name>A0A6L8KB71_9BURK</name>
<protein>
    <recommendedName>
        <fullName evidence="3">DUF4365 domain-containing protein</fullName>
    </recommendedName>
</protein>
<sequence length="165" mass="18021">MGTEDQLGRLGESIVARLFHLETLGAYRFSCCFLGAKAQLDFLVNLLDENGIEYGPFFFVQVKTTAGIAASGSGVPVRLGGAKMRAAKARKVPVYLAAVSSVGGDREEVYAIAIHAALQSGVSVVPRLFSLRQEETRLMIFNEVHEYFQSGMKVFKSRLTRVGDK</sequence>
<evidence type="ECO:0000313" key="2">
    <source>
        <dbReference type="Proteomes" id="UP000479335"/>
    </source>
</evidence>
<dbReference type="Proteomes" id="UP000479335">
    <property type="component" value="Unassembled WGS sequence"/>
</dbReference>